<evidence type="ECO:0000256" key="2">
    <source>
        <dbReference type="ARBA" id="ARBA00005988"/>
    </source>
</evidence>
<dbReference type="GO" id="GO:0006508">
    <property type="term" value="P:proteolysis"/>
    <property type="evidence" value="ECO:0007669"/>
    <property type="project" value="UniProtKB-KW"/>
</dbReference>
<dbReference type="AlphaFoldDB" id="A0A7V4CHG9"/>
<dbReference type="GO" id="GO:0005615">
    <property type="term" value="C:extracellular space"/>
    <property type="evidence" value="ECO:0007669"/>
    <property type="project" value="TreeGrafter"/>
</dbReference>
<dbReference type="PROSITE" id="PS52035">
    <property type="entry name" value="PEPTIDASE_M14"/>
    <property type="match status" value="1"/>
</dbReference>
<keyword evidence="4" id="KW-0479">Metal-binding</keyword>
<dbReference type="Gene3D" id="2.120.10.80">
    <property type="entry name" value="Kelch-type beta propeller"/>
    <property type="match status" value="1"/>
</dbReference>
<evidence type="ECO:0000313" key="10">
    <source>
        <dbReference type="EMBL" id="HGQ55119.1"/>
    </source>
</evidence>
<evidence type="ECO:0000256" key="5">
    <source>
        <dbReference type="ARBA" id="ARBA00022801"/>
    </source>
</evidence>
<dbReference type="InterPro" id="IPR011043">
    <property type="entry name" value="Gal_Oxase/kelch_b-propeller"/>
</dbReference>
<evidence type="ECO:0000256" key="3">
    <source>
        <dbReference type="ARBA" id="ARBA00022670"/>
    </source>
</evidence>
<dbReference type="InterPro" id="IPR057246">
    <property type="entry name" value="CARBOXYPEPT_ZN_1"/>
</dbReference>
<sequence>MVNELHYLHIQYPQITKVYTIGYTQKFNLPILAIRITSNPDVEEQDKPSILFDGIHHASEILGCEMCLYLANKLCQNYYCDTLIKSFVDNLDIWIVPMVNPDGHYITELGLDSIWRKNLRDNNNNGRIDLDYDGVDLNRNYDFLFERGGSNEPSNRYYRGPYPFSEPEVRAIRDLALKKKFILNVSFHSDKDPHMGERIYYPWRWGNSFSPDHQHIKAVCDTFALNIINDANNGTYLSIYGNAQEGGLERNYLYYTFGTFAFTCEMWRGYYPPEERVDTICERVFTGVQYLLKRILQSHLAIKVVELNTNKPLKAEVRVLEAYAPPETILPRYTDPILGRARRILKPGIYTIEILKEGYYSKRFSIEISPFNIKDTTIYLERMPGWIKKTDVPSLIKVKSGGALCALEDKIYALIGNNTNDLFCYDIDSDSWEKISEVPEGVSKKNVKKGASICTDGRYLYIIKGNNTRDFFRYDPINNSWREYEINFSKGIRGSSMAFDGDSFIYIICGSNNNEWQRFNIYTEKFEICNPPTLPAERWRTGSWIVYAESSIYALRVGGKTNEFYEIKNGEVIRKEDMPLIGSSGKPKKAKEGSAGTYDYNNKLIYALKGNNTLEFFFYNPATNQWKLLEDVGVPYGVPQKKVRGGGALTYSNFAQGLFAFIGNNTNEFWLYLPYSTFTLNLKNQNLITKKEYKILPLKEKERKEFNIVGRRIVFQHLKSGVYFSPSGKKVIIKLPN</sequence>
<accession>A0A7V4CHG9</accession>
<dbReference type="Gene3D" id="3.40.630.10">
    <property type="entry name" value="Zn peptidases"/>
    <property type="match status" value="1"/>
</dbReference>
<keyword evidence="5" id="KW-0378">Hydrolase</keyword>
<dbReference type="SUPFAM" id="SSF53187">
    <property type="entry name" value="Zn-dependent exopeptidases"/>
    <property type="match status" value="1"/>
</dbReference>
<dbReference type="GO" id="GO:0008270">
    <property type="term" value="F:zinc ion binding"/>
    <property type="evidence" value="ECO:0007669"/>
    <property type="project" value="InterPro"/>
</dbReference>
<dbReference type="SMART" id="SM00631">
    <property type="entry name" value="Zn_pept"/>
    <property type="match status" value="1"/>
</dbReference>
<reference evidence="10" key="1">
    <citation type="journal article" date="2020" name="mSystems">
        <title>Genome- and Community-Level Interaction Insights into Carbon Utilization and Element Cycling Functions of Hydrothermarchaeota in Hydrothermal Sediment.</title>
        <authorList>
            <person name="Zhou Z."/>
            <person name="Liu Y."/>
            <person name="Xu W."/>
            <person name="Pan J."/>
            <person name="Luo Z.H."/>
            <person name="Li M."/>
        </authorList>
    </citation>
    <scope>NUCLEOTIDE SEQUENCE [LARGE SCALE GENOMIC DNA]</scope>
    <source>
        <strain evidence="10">SpSt-655</strain>
    </source>
</reference>
<dbReference type="InterPro" id="IPR015915">
    <property type="entry name" value="Kelch-typ_b-propeller"/>
</dbReference>
<dbReference type="GO" id="GO:0004181">
    <property type="term" value="F:metallocarboxypeptidase activity"/>
    <property type="evidence" value="ECO:0007669"/>
    <property type="project" value="InterPro"/>
</dbReference>
<keyword evidence="7" id="KW-0482">Metalloprotease</keyword>
<dbReference type="PROSITE" id="PS00132">
    <property type="entry name" value="CARBOXYPEPT_ZN_1"/>
    <property type="match status" value="1"/>
</dbReference>
<comment type="similarity">
    <text evidence="2 8">Belongs to the peptidase M14 family.</text>
</comment>
<dbReference type="InterPro" id="IPR000834">
    <property type="entry name" value="Peptidase_M14"/>
</dbReference>
<evidence type="ECO:0000256" key="7">
    <source>
        <dbReference type="ARBA" id="ARBA00023049"/>
    </source>
</evidence>
<keyword evidence="3" id="KW-0645">Protease</keyword>
<gene>
    <name evidence="10" type="ORF">ENU28_01475</name>
</gene>
<evidence type="ECO:0000256" key="8">
    <source>
        <dbReference type="PROSITE-ProRule" id="PRU01379"/>
    </source>
</evidence>
<keyword evidence="6" id="KW-0862">Zinc</keyword>
<feature type="domain" description="Peptidase M14" evidence="9">
    <location>
        <begin position="1"/>
        <end position="295"/>
    </location>
</feature>
<proteinExistence type="inferred from homology"/>
<feature type="active site" description="Proton donor/acceptor" evidence="8">
    <location>
        <position position="265"/>
    </location>
</feature>
<name>A0A7V4CHG9_UNCW3</name>
<organism evidence="10">
    <name type="scientific">candidate division WOR-3 bacterium</name>
    <dbReference type="NCBI Taxonomy" id="2052148"/>
    <lineage>
        <taxon>Bacteria</taxon>
        <taxon>Bacteria division WOR-3</taxon>
    </lineage>
</organism>
<dbReference type="PANTHER" id="PTHR11705:SF143">
    <property type="entry name" value="SLL0236 PROTEIN"/>
    <property type="match status" value="1"/>
</dbReference>
<evidence type="ECO:0000256" key="1">
    <source>
        <dbReference type="ARBA" id="ARBA00001947"/>
    </source>
</evidence>
<dbReference type="PANTHER" id="PTHR11705">
    <property type="entry name" value="PROTEASE FAMILY M14 CARBOXYPEPTIDASE A,B"/>
    <property type="match status" value="1"/>
</dbReference>
<dbReference type="Pfam" id="PF00246">
    <property type="entry name" value="Peptidase_M14"/>
    <property type="match status" value="1"/>
</dbReference>
<comment type="caution">
    <text evidence="10">The sequence shown here is derived from an EMBL/GenBank/DDBJ whole genome shotgun (WGS) entry which is preliminary data.</text>
</comment>
<protein>
    <recommendedName>
        <fullName evidence="9">Peptidase M14 domain-containing protein</fullName>
    </recommendedName>
</protein>
<evidence type="ECO:0000259" key="9">
    <source>
        <dbReference type="PROSITE" id="PS52035"/>
    </source>
</evidence>
<evidence type="ECO:0000256" key="4">
    <source>
        <dbReference type="ARBA" id="ARBA00022723"/>
    </source>
</evidence>
<dbReference type="EMBL" id="DTBX01000053">
    <property type="protein sequence ID" value="HGQ55119.1"/>
    <property type="molecule type" value="Genomic_DNA"/>
</dbReference>
<dbReference type="SUPFAM" id="SSF50965">
    <property type="entry name" value="Galactose oxidase, central domain"/>
    <property type="match status" value="1"/>
</dbReference>
<comment type="cofactor">
    <cofactor evidence="1">
        <name>Zn(2+)</name>
        <dbReference type="ChEBI" id="CHEBI:29105"/>
    </cofactor>
</comment>
<evidence type="ECO:0000256" key="6">
    <source>
        <dbReference type="ARBA" id="ARBA00022833"/>
    </source>
</evidence>